<reference evidence="7" key="2">
    <citation type="submission" date="2019-07" db="EMBL/GenBank/DDBJ databases">
        <authorList>
            <person name="Yang Y."/>
            <person name="Bocs S."/>
            <person name="Baudouin L."/>
        </authorList>
    </citation>
    <scope>NUCLEOTIDE SEQUENCE</scope>
    <source>
        <tissue evidence="7">Spear leaf of Hainan Tall coconut</tissue>
    </source>
</reference>
<evidence type="ECO:0000256" key="5">
    <source>
        <dbReference type="ARBA" id="ARBA00023242"/>
    </source>
</evidence>
<evidence type="ECO:0000259" key="6">
    <source>
        <dbReference type="PROSITE" id="PS50066"/>
    </source>
</evidence>
<dbReference type="Pfam" id="PF00319">
    <property type="entry name" value="SRF-TF"/>
    <property type="match status" value="1"/>
</dbReference>
<dbReference type="GO" id="GO:0046983">
    <property type="term" value="F:protein dimerization activity"/>
    <property type="evidence" value="ECO:0007669"/>
    <property type="project" value="InterPro"/>
</dbReference>
<reference evidence="7" key="1">
    <citation type="journal article" date="2017" name="Gigascience">
        <title>The genome draft of coconut (Cocos nucifera).</title>
        <authorList>
            <person name="Xiao Y."/>
            <person name="Xu P."/>
            <person name="Fan H."/>
            <person name="Baudouin L."/>
            <person name="Xia W."/>
            <person name="Bocs S."/>
            <person name="Xu J."/>
            <person name="Li Q."/>
            <person name="Guo A."/>
            <person name="Zhou L."/>
            <person name="Li J."/>
            <person name="Wu Y."/>
            <person name="Ma Z."/>
            <person name="Armero A."/>
            <person name="Issali A.E."/>
            <person name="Liu N."/>
            <person name="Peng M."/>
            <person name="Yang Y."/>
        </authorList>
    </citation>
    <scope>NUCLEOTIDE SEQUENCE</scope>
    <source>
        <tissue evidence="7">Spear leaf of Hainan Tall coconut</tissue>
    </source>
</reference>
<dbReference type="AlphaFoldDB" id="A0A8K0NBR7"/>
<dbReference type="EMBL" id="CM017884">
    <property type="protein sequence ID" value="KAG1366992.1"/>
    <property type="molecule type" value="Genomic_DNA"/>
</dbReference>
<evidence type="ECO:0000256" key="1">
    <source>
        <dbReference type="ARBA" id="ARBA00004123"/>
    </source>
</evidence>
<evidence type="ECO:0000313" key="7">
    <source>
        <dbReference type="EMBL" id="KAG1366992.1"/>
    </source>
</evidence>
<gene>
    <name evidence="7" type="ORF">COCNU_13G007820</name>
</gene>
<keyword evidence="4" id="KW-0804">Transcription</keyword>
<organism evidence="7 8">
    <name type="scientific">Cocos nucifera</name>
    <name type="common">Coconut palm</name>
    <dbReference type="NCBI Taxonomy" id="13894"/>
    <lineage>
        <taxon>Eukaryota</taxon>
        <taxon>Viridiplantae</taxon>
        <taxon>Streptophyta</taxon>
        <taxon>Embryophyta</taxon>
        <taxon>Tracheophyta</taxon>
        <taxon>Spermatophyta</taxon>
        <taxon>Magnoliopsida</taxon>
        <taxon>Liliopsida</taxon>
        <taxon>Arecaceae</taxon>
        <taxon>Arecoideae</taxon>
        <taxon>Cocoseae</taxon>
        <taxon>Attaleinae</taxon>
        <taxon>Cocos</taxon>
    </lineage>
</organism>
<keyword evidence="3" id="KW-0238">DNA-binding</keyword>
<dbReference type="GO" id="GO:0005634">
    <property type="term" value="C:nucleus"/>
    <property type="evidence" value="ECO:0007669"/>
    <property type="project" value="UniProtKB-SubCell"/>
</dbReference>
<evidence type="ECO:0000256" key="4">
    <source>
        <dbReference type="ARBA" id="ARBA00023163"/>
    </source>
</evidence>
<dbReference type="PRINTS" id="PR00404">
    <property type="entry name" value="MADSDOMAIN"/>
</dbReference>
<protein>
    <submittedName>
        <fullName evidence="7">Putative agamous-like MADS-box protein AGL62</fullName>
    </submittedName>
</protein>
<name>A0A8K0NBR7_COCNU</name>
<dbReference type="OrthoDB" id="1390705at2759"/>
<keyword evidence="8" id="KW-1185">Reference proteome</keyword>
<keyword evidence="5" id="KW-0539">Nucleus</keyword>
<proteinExistence type="predicted"/>
<dbReference type="GO" id="GO:0000981">
    <property type="term" value="F:DNA-binding transcription factor activity, RNA polymerase II-specific"/>
    <property type="evidence" value="ECO:0007669"/>
    <property type="project" value="TreeGrafter"/>
</dbReference>
<dbReference type="InterPro" id="IPR036879">
    <property type="entry name" value="TF_MADSbox_sf"/>
</dbReference>
<comment type="subcellular location">
    <subcellularLocation>
        <location evidence="1">Nucleus</location>
    </subcellularLocation>
</comment>
<sequence length="103" mass="11307">MTSMEGGKMMEQQKIEMERIRNKAYHQACFTKRHKSHYKLASELSILCGTKIGLVIFSPIGRPFSFGYPFVNAILDCNLAGNPNYGAGGGLGARAGAVWPRRG</sequence>
<dbReference type="Gene3D" id="3.40.1810.10">
    <property type="entry name" value="Transcription factor, MADS-box"/>
    <property type="match status" value="1"/>
</dbReference>
<dbReference type="InterPro" id="IPR002100">
    <property type="entry name" value="TF_MADSbox"/>
</dbReference>
<evidence type="ECO:0000256" key="3">
    <source>
        <dbReference type="ARBA" id="ARBA00023125"/>
    </source>
</evidence>
<evidence type="ECO:0000256" key="2">
    <source>
        <dbReference type="ARBA" id="ARBA00023015"/>
    </source>
</evidence>
<accession>A0A8K0NBR7</accession>
<feature type="domain" description="MADS-box" evidence="6">
    <location>
        <begin position="10"/>
        <end position="70"/>
    </location>
</feature>
<evidence type="ECO:0000313" key="8">
    <source>
        <dbReference type="Proteomes" id="UP000797356"/>
    </source>
</evidence>
<dbReference type="PANTHER" id="PTHR11945:SF629">
    <property type="entry name" value="OS02G0164450 PROTEIN"/>
    <property type="match status" value="1"/>
</dbReference>
<dbReference type="SUPFAM" id="SSF55455">
    <property type="entry name" value="SRF-like"/>
    <property type="match status" value="1"/>
</dbReference>
<dbReference type="Proteomes" id="UP000797356">
    <property type="component" value="Chromosome 13"/>
</dbReference>
<dbReference type="GO" id="GO:0000978">
    <property type="term" value="F:RNA polymerase II cis-regulatory region sequence-specific DNA binding"/>
    <property type="evidence" value="ECO:0007669"/>
    <property type="project" value="TreeGrafter"/>
</dbReference>
<comment type="caution">
    <text evidence="7">The sequence shown here is derived from an EMBL/GenBank/DDBJ whole genome shotgun (WGS) entry which is preliminary data.</text>
</comment>
<dbReference type="SMART" id="SM00432">
    <property type="entry name" value="MADS"/>
    <property type="match status" value="1"/>
</dbReference>
<dbReference type="PROSITE" id="PS50066">
    <property type="entry name" value="MADS_BOX_2"/>
    <property type="match status" value="1"/>
</dbReference>
<keyword evidence="2" id="KW-0805">Transcription regulation</keyword>
<dbReference type="PANTHER" id="PTHR11945">
    <property type="entry name" value="MADS BOX PROTEIN"/>
    <property type="match status" value="1"/>
</dbReference>